<evidence type="ECO:0000313" key="3">
    <source>
        <dbReference type="Proteomes" id="UP000285060"/>
    </source>
</evidence>
<gene>
    <name evidence="2" type="ORF">DYB32_010685</name>
</gene>
<feature type="region of interest" description="Disordered" evidence="1">
    <location>
        <begin position="203"/>
        <end position="274"/>
    </location>
</feature>
<evidence type="ECO:0000313" key="2">
    <source>
        <dbReference type="EMBL" id="RHY16034.1"/>
    </source>
</evidence>
<feature type="compositionally biased region" description="Gly residues" evidence="1">
    <location>
        <begin position="244"/>
        <end position="254"/>
    </location>
</feature>
<reference evidence="2 3" key="1">
    <citation type="submission" date="2018-08" db="EMBL/GenBank/DDBJ databases">
        <title>Aphanomyces genome sequencing and annotation.</title>
        <authorList>
            <person name="Minardi D."/>
            <person name="Oidtmann B."/>
            <person name="Van Der Giezen M."/>
            <person name="Studholme D.J."/>
        </authorList>
    </citation>
    <scope>NUCLEOTIDE SEQUENCE [LARGE SCALE GENOMIC DNA]</scope>
    <source>
        <strain evidence="2 3">NJM0002</strain>
    </source>
</reference>
<name>A0A418AFG6_9STRA</name>
<sequence>MYFCFCFIEDSASHQSQFAAHEAPKFKGSTKAERRQFMREYNQYLEQVAALQTTTTTPLVMLVSVCIDHYTKKRVAVWELDKMVEEATEADWIASMHLGFDVLPSDLDAIKARLRGALKFDLSIVDVDSRLDNQEWVLKEEGKMMVAVIVDAIKPAGLQDAVKEQIAMPRNKALKSDVIKFVRWLREYATTYQMFVKLRPDDITPLKANKPPTGAARASGGSPKSGQPPALEAPELLRANRSGAGRGGSAGGKTHGNSPNHGPEADGDRAQAARQVDAIEAPAAKVKLNSVVFQTSYGPLVLRGLDLWVDEAVTDKAELLVGRPVMNFLGYSADGVLAAARNQAAVWYQDTLEPPPPTAMATVHRLMQAGLDDGGNDEDGMQCATHLPGAVGPKEQAAREAAVWDVLATKLARAKDEGLSAPSLLQLEQLLRSNFDVFRLEMGGDRLR</sequence>
<dbReference type="Proteomes" id="UP000285060">
    <property type="component" value="Unassembled WGS sequence"/>
</dbReference>
<organism evidence="2 3">
    <name type="scientific">Aphanomyces invadans</name>
    <dbReference type="NCBI Taxonomy" id="157072"/>
    <lineage>
        <taxon>Eukaryota</taxon>
        <taxon>Sar</taxon>
        <taxon>Stramenopiles</taxon>
        <taxon>Oomycota</taxon>
        <taxon>Saprolegniomycetes</taxon>
        <taxon>Saprolegniales</taxon>
        <taxon>Verrucalvaceae</taxon>
        <taxon>Aphanomyces</taxon>
    </lineage>
</organism>
<dbReference type="VEuPathDB" id="FungiDB:H310_06561"/>
<accession>A0A418AFG6</accession>
<protein>
    <submittedName>
        <fullName evidence="2">Uncharacterized protein</fullName>
    </submittedName>
</protein>
<dbReference type="AlphaFoldDB" id="A0A418AFG6"/>
<comment type="caution">
    <text evidence="2">The sequence shown here is derived from an EMBL/GenBank/DDBJ whole genome shotgun (WGS) entry which is preliminary data.</text>
</comment>
<dbReference type="EMBL" id="QUSY01003828">
    <property type="protein sequence ID" value="RHY16034.1"/>
    <property type="molecule type" value="Genomic_DNA"/>
</dbReference>
<dbReference type="VEuPathDB" id="FungiDB:H310_12370"/>
<evidence type="ECO:0000256" key="1">
    <source>
        <dbReference type="SAM" id="MobiDB-lite"/>
    </source>
</evidence>
<keyword evidence="3" id="KW-1185">Reference proteome</keyword>
<proteinExistence type="predicted"/>